<dbReference type="InterPro" id="IPR009057">
    <property type="entry name" value="Homeodomain-like_sf"/>
</dbReference>
<evidence type="ECO:0000259" key="6">
    <source>
        <dbReference type="PROSITE" id="PS50977"/>
    </source>
</evidence>
<proteinExistence type="predicted"/>
<dbReference type="PROSITE" id="PS01081">
    <property type="entry name" value="HTH_TETR_1"/>
    <property type="match status" value="1"/>
</dbReference>
<evidence type="ECO:0000256" key="5">
    <source>
        <dbReference type="SAM" id="MobiDB-lite"/>
    </source>
</evidence>
<evidence type="ECO:0000313" key="8">
    <source>
        <dbReference type="Proteomes" id="UP001501598"/>
    </source>
</evidence>
<dbReference type="InterPro" id="IPR050109">
    <property type="entry name" value="HTH-type_TetR-like_transc_reg"/>
</dbReference>
<feature type="compositionally biased region" description="Low complexity" evidence="5">
    <location>
        <begin position="1"/>
        <end position="16"/>
    </location>
</feature>
<dbReference type="Pfam" id="PF00440">
    <property type="entry name" value="TetR_N"/>
    <property type="match status" value="1"/>
</dbReference>
<keyword evidence="2 4" id="KW-0238">DNA-binding</keyword>
<dbReference type="InterPro" id="IPR001647">
    <property type="entry name" value="HTH_TetR"/>
</dbReference>
<dbReference type="Pfam" id="PF17754">
    <property type="entry name" value="TetR_C_14"/>
    <property type="match status" value="1"/>
</dbReference>
<dbReference type="Proteomes" id="UP001501598">
    <property type="component" value="Unassembled WGS sequence"/>
</dbReference>
<keyword evidence="8" id="KW-1185">Reference proteome</keyword>
<name>A0ABP8RPK3_9PSEU</name>
<dbReference type="PANTHER" id="PTHR30055:SF238">
    <property type="entry name" value="MYCOFACTOCIN BIOSYNTHESIS TRANSCRIPTIONAL REGULATOR MFTR-RELATED"/>
    <property type="match status" value="1"/>
</dbReference>
<comment type="caution">
    <text evidence="7">The sequence shown here is derived from an EMBL/GenBank/DDBJ whole genome shotgun (WGS) entry which is preliminary data.</text>
</comment>
<keyword evidence="1" id="KW-0805">Transcription regulation</keyword>
<keyword evidence="3" id="KW-0804">Transcription</keyword>
<dbReference type="Gene3D" id="1.10.357.10">
    <property type="entry name" value="Tetracycline Repressor, domain 2"/>
    <property type="match status" value="1"/>
</dbReference>
<dbReference type="Gene3D" id="1.10.10.60">
    <property type="entry name" value="Homeodomain-like"/>
    <property type="match status" value="1"/>
</dbReference>
<evidence type="ECO:0000256" key="3">
    <source>
        <dbReference type="ARBA" id="ARBA00023163"/>
    </source>
</evidence>
<dbReference type="PANTHER" id="PTHR30055">
    <property type="entry name" value="HTH-TYPE TRANSCRIPTIONAL REGULATOR RUTR"/>
    <property type="match status" value="1"/>
</dbReference>
<feature type="region of interest" description="Disordered" evidence="5">
    <location>
        <begin position="1"/>
        <end position="30"/>
    </location>
</feature>
<protein>
    <submittedName>
        <fullName evidence="7">TetR family transcriptional regulator</fullName>
    </submittedName>
</protein>
<accession>A0ABP8RPK3</accession>
<evidence type="ECO:0000313" key="7">
    <source>
        <dbReference type="EMBL" id="GAA4543987.1"/>
    </source>
</evidence>
<feature type="DNA-binding region" description="H-T-H motif" evidence="4">
    <location>
        <begin position="49"/>
        <end position="68"/>
    </location>
</feature>
<gene>
    <name evidence="7" type="ORF">GCM10023175_21440</name>
</gene>
<evidence type="ECO:0000256" key="2">
    <source>
        <dbReference type="ARBA" id="ARBA00023125"/>
    </source>
</evidence>
<reference evidence="8" key="1">
    <citation type="journal article" date="2019" name="Int. J. Syst. Evol. Microbiol.">
        <title>The Global Catalogue of Microorganisms (GCM) 10K type strain sequencing project: providing services to taxonomists for standard genome sequencing and annotation.</title>
        <authorList>
            <consortium name="The Broad Institute Genomics Platform"/>
            <consortium name="The Broad Institute Genome Sequencing Center for Infectious Disease"/>
            <person name="Wu L."/>
            <person name="Ma J."/>
        </authorList>
    </citation>
    <scope>NUCLEOTIDE SEQUENCE [LARGE SCALE GENOMIC DNA]</scope>
    <source>
        <strain evidence="8">JCM 17906</strain>
    </source>
</reference>
<dbReference type="InterPro" id="IPR023772">
    <property type="entry name" value="DNA-bd_HTH_TetR-type_CS"/>
</dbReference>
<evidence type="ECO:0000256" key="1">
    <source>
        <dbReference type="ARBA" id="ARBA00023015"/>
    </source>
</evidence>
<dbReference type="PRINTS" id="PR00455">
    <property type="entry name" value="HTHTETR"/>
</dbReference>
<organism evidence="7 8">
    <name type="scientific">Pseudonocardia xishanensis</name>
    <dbReference type="NCBI Taxonomy" id="630995"/>
    <lineage>
        <taxon>Bacteria</taxon>
        <taxon>Bacillati</taxon>
        <taxon>Actinomycetota</taxon>
        <taxon>Actinomycetes</taxon>
        <taxon>Pseudonocardiales</taxon>
        <taxon>Pseudonocardiaceae</taxon>
        <taxon>Pseudonocardia</taxon>
    </lineage>
</organism>
<feature type="domain" description="HTH tetR-type" evidence="6">
    <location>
        <begin position="26"/>
        <end position="86"/>
    </location>
</feature>
<evidence type="ECO:0000256" key="4">
    <source>
        <dbReference type="PROSITE-ProRule" id="PRU00335"/>
    </source>
</evidence>
<sequence>MRAAGTPTTTVVPVETPARRRGRPRAGDPDKISEVAFGLITQRGYAGTTMADIAEAAGISAPTLFRYFPSKSAVLWHGMEDSARLFREAFRVRIETASLVDAIFGAYLDMLHASPVRLLVIKQRIAIVGRESDAADAAWLRFEEWSAMVAEFVAERRSIPADSVEATVVGGMIWAALWSAISRWAVGEDPDPAAAVEQARVFVTITD</sequence>
<dbReference type="PROSITE" id="PS50977">
    <property type="entry name" value="HTH_TETR_2"/>
    <property type="match status" value="1"/>
</dbReference>
<dbReference type="EMBL" id="BAABGT010000028">
    <property type="protein sequence ID" value="GAA4543987.1"/>
    <property type="molecule type" value="Genomic_DNA"/>
</dbReference>
<dbReference type="InterPro" id="IPR041347">
    <property type="entry name" value="MftR_C"/>
</dbReference>
<dbReference type="SUPFAM" id="SSF46689">
    <property type="entry name" value="Homeodomain-like"/>
    <property type="match status" value="1"/>
</dbReference>